<dbReference type="PROSITE" id="PS51007">
    <property type="entry name" value="CYTC"/>
    <property type="match status" value="2"/>
</dbReference>
<feature type="domain" description="Cytochrome c" evidence="5">
    <location>
        <begin position="191"/>
        <end position="302"/>
    </location>
</feature>
<evidence type="ECO:0000256" key="2">
    <source>
        <dbReference type="ARBA" id="ARBA00022723"/>
    </source>
</evidence>
<accession>A0A1T4NNG4</accession>
<dbReference type="Gene3D" id="1.10.760.10">
    <property type="entry name" value="Cytochrome c-like domain"/>
    <property type="match status" value="2"/>
</dbReference>
<name>A0A1T4NNG4_9HYPH</name>
<dbReference type="Pfam" id="PF00034">
    <property type="entry name" value="Cytochrom_C"/>
    <property type="match status" value="2"/>
</dbReference>
<organism evidence="6 7">
    <name type="scientific">Consotaella salsifontis</name>
    <dbReference type="NCBI Taxonomy" id="1365950"/>
    <lineage>
        <taxon>Bacteria</taxon>
        <taxon>Pseudomonadati</taxon>
        <taxon>Pseudomonadota</taxon>
        <taxon>Alphaproteobacteria</taxon>
        <taxon>Hyphomicrobiales</taxon>
        <taxon>Aurantimonadaceae</taxon>
        <taxon>Consotaella</taxon>
    </lineage>
</organism>
<protein>
    <submittedName>
        <fullName evidence="6">Cytochrome c, mono-and diheme variants</fullName>
    </submittedName>
</protein>
<dbReference type="EMBL" id="FUXL01000003">
    <property type="protein sequence ID" value="SJZ80749.1"/>
    <property type="molecule type" value="Genomic_DNA"/>
</dbReference>
<dbReference type="PANTHER" id="PTHR35008">
    <property type="entry name" value="BLL4482 PROTEIN-RELATED"/>
    <property type="match status" value="1"/>
</dbReference>
<dbReference type="STRING" id="1365950.SAMN05428963_103108"/>
<dbReference type="InterPro" id="IPR051459">
    <property type="entry name" value="Cytochrome_c-type_DH"/>
</dbReference>
<dbReference type="Proteomes" id="UP000190135">
    <property type="component" value="Unassembled WGS sequence"/>
</dbReference>
<dbReference type="PANTHER" id="PTHR35008:SF8">
    <property type="entry name" value="ALCOHOL DEHYDROGENASE CYTOCHROME C SUBUNIT"/>
    <property type="match status" value="1"/>
</dbReference>
<keyword evidence="7" id="KW-1185">Reference proteome</keyword>
<keyword evidence="3 4" id="KW-0408">Iron</keyword>
<keyword evidence="1 4" id="KW-0349">Heme</keyword>
<feature type="domain" description="Cytochrome c" evidence="5">
    <location>
        <begin position="40"/>
        <end position="148"/>
    </location>
</feature>
<dbReference type="OrthoDB" id="9811281at2"/>
<dbReference type="AlphaFoldDB" id="A0A1T4NNG4"/>
<proteinExistence type="predicted"/>
<dbReference type="GO" id="GO:0046872">
    <property type="term" value="F:metal ion binding"/>
    <property type="evidence" value="ECO:0007669"/>
    <property type="project" value="UniProtKB-KW"/>
</dbReference>
<evidence type="ECO:0000256" key="3">
    <source>
        <dbReference type="ARBA" id="ARBA00023004"/>
    </source>
</evidence>
<dbReference type="RefSeq" id="WP_078707527.1">
    <property type="nucleotide sequence ID" value="NZ_FUXL01000003.1"/>
</dbReference>
<evidence type="ECO:0000259" key="5">
    <source>
        <dbReference type="PROSITE" id="PS51007"/>
    </source>
</evidence>
<evidence type="ECO:0000313" key="7">
    <source>
        <dbReference type="Proteomes" id="UP000190135"/>
    </source>
</evidence>
<dbReference type="InterPro" id="IPR009056">
    <property type="entry name" value="Cyt_c-like_dom"/>
</dbReference>
<evidence type="ECO:0000313" key="6">
    <source>
        <dbReference type="EMBL" id="SJZ80749.1"/>
    </source>
</evidence>
<dbReference type="GO" id="GO:0020037">
    <property type="term" value="F:heme binding"/>
    <property type="evidence" value="ECO:0007669"/>
    <property type="project" value="InterPro"/>
</dbReference>
<sequence>MAKRLLLILIVLLALGAGLFFWLTEPTRMESAALAEQDSGDAKRGERVFWLAGCESCHARPDAKGEAQLELAGGLPLKTDFGTFYAPNISPDPDDGIGRWTFADFANALQRGVDPEGRHLYPAFPYTSYVRMKHEDVADLWAFMKTLPQVKGRAPDHELSFPFNIRRGIGLWKLAFLSSNPVVTLPASASDAARAGQYLVEGPAHCGECHTPRRFAGAGGLDHARWLGGAPNPEGEGKVPNITPAADGLGSWSADEIAEYLATGFTPDFDTVGGAMVAVQENMAKLPDEDRQAIAAYLKAVPAVD</sequence>
<evidence type="ECO:0000256" key="1">
    <source>
        <dbReference type="ARBA" id="ARBA00022617"/>
    </source>
</evidence>
<gene>
    <name evidence="6" type="ORF">SAMN05428963_103108</name>
</gene>
<keyword evidence="2 4" id="KW-0479">Metal-binding</keyword>
<dbReference type="InterPro" id="IPR036909">
    <property type="entry name" value="Cyt_c-like_dom_sf"/>
</dbReference>
<reference evidence="6 7" key="1">
    <citation type="submission" date="2017-02" db="EMBL/GenBank/DDBJ databases">
        <authorList>
            <person name="Peterson S.W."/>
        </authorList>
    </citation>
    <scope>NUCLEOTIDE SEQUENCE [LARGE SCALE GENOMIC DNA]</scope>
    <source>
        <strain evidence="6 7">USBA 369</strain>
    </source>
</reference>
<evidence type="ECO:0000256" key="4">
    <source>
        <dbReference type="PROSITE-ProRule" id="PRU00433"/>
    </source>
</evidence>
<dbReference type="GO" id="GO:0009055">
    <property type="term" value="F:electron transfer activity"/>
    <property type="evidence" value="ECO:0007669"/>
    <property type="project" value="InterPro"/>
</dbReference>
<dbReference type="SUPFAM" id="SSF46626">
    <property type="entry name" value="Cytochrome c"/>
    <property type="match status" value="2"/>
</dbReference>